<name>A0A1G2EY88_9BACT</name>
<feature type="domain" description="Helix-hairpin-helix DNA-binding motif class 1" evidence="22">
    <location>
        <begin position="52"/>
        <end position="71"/>
    </location>
</feature>
<keyword evidence="15" id="KW-0234">DNA repair</keyword>
<dbReference type="SUPFAM" id="SSF89550">
    <property type="entry name" value="PHP domain-like"/>
    <property type="match status" value="1"/>
</dbReference>
<comment type="function">
    <text evidence="20">Repair polymerase that plays a key role in base-excision repair. During this process, the damaged base is excised by specific DNA glycosylases, the DNA backbone is nicked at the abasic site by an apurinic/apyrimidic (AP) endonuclease, and POLB removes 5'-deoxyribose-phosphate from the preincised AP site acting as a 5'-deoxyribose-phosphate lyase (5'-dRP lyase); through its DNA polymerase activity, it adds one nucleotide to the 3' end of the arising single-nucleotide gap. Conducts 'gap-filling' DNA synthesis in a stepwise distributive fashion rather than in a processive fashion as for other DNA polymerases. It is also able to cleave sugar-phosphate bonds 3' to an intact AP site, acting as an AP lyase.</text>
</comment>
<evidence type="ECO:0000256" key="2">
    <source>
        <dbReference type="ARBA" id="ARBA00004496"/>
    </source>
</evidence>
<comment type="subcellular location">
    <subcellularLocation>
        <location evidence="2">Cytoplasm</location>
    </subcellularLocation>
</comment>
<comment type="catalytic activity">
    <reaction evidence="19">
        <text>a 5'-end 2'-deoxyribose-2'-deoxyribonucleotide-DNA = (2E,4S)-4-hydroxypenten-2-al-5-phosphate + a 5'-end 5'-phospho-2'-deoxyribonucleoside-DNA + H(+)</text>
        <dbReference type="Rhea" id="RHEA:76255"/>
        <dbReference type="Rhea" id="RHEA-COMP:13180"/>
        <dbReference type="Rhea" id="RHEA-COMP:18657"/>
        <dbReference type="ChEBI" id="CHEBI:15378"/>
        <dbReference type="ChEBI" id="CHEBI:136412"/>
        <dbReference type="ChEBI" id="CHEBI:195194"/>
        <dbReference type="ChEBI" id="CHEBI:195195"/>
    </reaction>
</comment>
<evidence type="ECO:0000256" key="1">
    <source>
        <dbReference type="ARBA" id="ARBA00001946"/>
    </source>
</evidence>
<evidence type="ECO:0000256" key="5">
    <source>
        <dbReference type="ARBA" id="ARBA00020020"/>
    </source>
</evidence>
<dbReference type="InterPro" id="IPR010996">
    <property type="entry name" value="HHH_MUS81"/>
</dbReference>
<dbReference type="SUPFAM" id="SSF81301">
    <property type="entry name" value="Nucleotidyltransferase"/>
    <property type="match status" value="1"/>
</dbReference>
<evidence type="ECO:0000256" key="7">
    <source>
        <dbReference type="ARBA" id="ARBA00022634"/>
    </source>
</evidence>
<evidence type="ECO:0000313" key="25">
    <source>
        <dbReference type="EMBL" id="OGZ30786.1"/>
    </source>
</evidence>
<dbReference type="Gene3D" id="3.30.210.10">
    <property type="entry name" value="DNA polymerase, thumb domain"/>
    <property type="match status" value="1"/>
</dbReference>
<keyword evidence="8" id="KW-0808">Transferase</keyword>
<dbReference type="Gene3D" id="3.30.460.10">
    <property type="entry name" value="Beta Polymerase, domain 2"/>
    <property type="match status" value="1"/>
</dbReference>
<evidence type="ECO:0000259" key="23">
    <source>
        <dbReference type="SMART" id="SM00481"/>
    </source>
</evidence>
<dbReference type="SMART" id="SM00481">
    <property type="entry name" value="POLIIIAc"/>
    <property type="match status" value="1"/>
</dbReference>
<evidence type="ECO:0000256" key="13">
    <source>
        <dbReference type="ARBA" id="ARBA00022932"/>
    </source>
</evidence>
<evidence type="ECO:0000256" key="15">
    <source>
        <dbReference type="ARBA" id="ARBA00023204"/>
    </source>
</evidence>
<sequence>MNQELSKIFFEMAELLEMKGVQFKPRAFEKAAHSVEALDEDIKDIYKKGGIKAFEDIPGVGKGIAERIEEFIKTGKIKDYDRLKKEMPVDVSGLTAIEGVGPKIIKTLYKELKIKSVQDLEKAAKAGKLKSLPRFGEKLEQKILKGVEFQKKSAGRINIGEAMPLARKIIEYLKNVPGVKRVEVAGSLRRWQESVGDLDFLAISSKPKLVSERFVKMSAVSHVYARGNTKSLVRLRRGIDADLRVLPHKSFGAALQYFTGSKDHNIALRKIAIKKKYKLNEYGLFHGKKLIEGRDEEKIYKKLGLDWMPPELRTASGEIEAAQKHRLPKLIGYGDLKGDLQTQTDWSDGANSIEEMALEARRLGHEYIGITDHTKSLAMTGGADDKKLLRQIAYIEKLNKKMPDIRILSGAEVNISKDGSFDISDAVLAKLDFAGGAIHSAFNLSEQEQTERLIKAMQNPNIDIIFHPTTRIPMKREPIKLDFERIFKEAVRTGTILEIDGHPWRLDLHDILIREAKKYGIKFVIDTDAHSTSELSYLEYGIAQARRGWAEKSDIVNTLPLKNLLELLKKPKNKRFNG</sequence>
<comment type="catalytic activity">
    <reaction evidence="18">
        <text>2'-deoxyribonucleotide-(2'-deoxyribose 5'-phosphate)-2'-deoxyribonucleotide-DNA = a 3'-end 2'-deoxyribonucleotide-(2,3-dehydro-2,3-deoxyribose 5'-phosphate)-DNA + a 5'-end 5'-phospho-2'-deoxyribonucleoside-DNA + H(+)</text>
        <dbReference type="Rhea" id="RHEA:66592"/>
        <dbReference type="Rhea" id="RHEA-COMP:13180"/>
        <dbReference type="Rhea" id="RHEA-COMP:16897"/>
        <dbReference type="Rhea" id="RHEA-COMP:17067"/>
        <dbReference type="ChEBI" id="CHEBI:15378"/>
        <dbReference type="ChEBI" id="CHEBI:136412"/>
        <dbReference type="ChEBI" id="CHEBI:157695"/>
        <dbReference type="ChEBI" id="CHEBI:167181"/>
        <dbReference type="EC" id="4.2.99.18"/>
    </reaction>
</comment>
<evidence type="ECO:0000256" key="19">
    <source>
        <dbReference type="ARBA" id="ARBA00044678"/>
    </source>
</evidence>
<evidence type="ECO:0000313" key="26">
    <source>
        <dbReference type="Proteomes" id="UP000178428"/>
    </source>
</evidence>
<dbReference type="GO" id="GO:0008270">
    <property type="term" value="F:zinc ion binding"/>
    <property type="evidence" value="ECO:0007669"/>
    <property type="project" value="TreeGrafter"/>
</dbReference>
<organism evidence="25 26">
    <name type="scientific">Candidatus Niyogibacteria bacterium RIFCSPLOWO2_02_FULL_45_13</name>
    <dbReference type="NCBI Taxonomy" id="1801725"/>
    <lineage>
        <taxon>Bacteria</taxon>
        <taxon>Candidatus Niyogiibacteriota</taxon>
    </lineage>
</organism>
<feature type="domain" description="Helix-hairpin-helix DNA-binding motif class 1" evidence="22">
    <location>
        <begin position="127"/>
        <end position="146"/>
    </location>
</feature>
<comment type="caution">
    <text evidence="25">The sequence shown here is derived from an EMBL/GenBank/DDBJ whole genome shotgun (WGS) entry which is preliminary data.</text>
</comment>
<evidence type="ECO:0000256" key="11">
    <source>
        <dbReference type="ARBA" id="ARBA00022763"/>
    </source>
</evidence>
<dbReference type="InterPro" id="IPR003583">
    <property type="entry name" value="Hlx-hairpin-Hlx_DNA-bd_motif"/>
</dbReference>
<dbReference type="GO" id="GO:0003887">
    <property type="term" value="F:DNA-directed DNA polymerase activity"/>
    <property type="evidence" value="ECO:0007669"/>
    <property type="project" value="UniProtKB-KW"/>
</dbReference>
<dbReference type="SUPFAM" id="SSF158702">
    <property type="entry name" value="Sec63 N-terminal domain-like"/>
    <property type="match status" value="1"/>
</dbReference>
<dbReference type="PIRSF" id="PIRSF005047">
    <property type="entry name" value="UCP005047_YshC"/>
    <property type="match status" value="1"/>
</dbReference>
<dbReference type="CDD" id="cd00141">
    <property type="entry name" value="NT_POLXc"/>
    <property type="match status" value="1"/>
</dbReference>
<dbReference type="InterPro" id="IPR002054">
    <property type="entry name" value="DNA-dir_DNA_pol_X"/>
</dbReference>
<evidence type="ECO:0000256" key="4">
    <source>
        <dbReference type="ARBA" id="ARBA00012720"/>
    </source>
</evidence>
<dbReference type="EC" id="2.7.7.7" evidence="3"/>
<proteinExistence type="predicted"/>
<dbReference type="EMBL" id="MHMR01000015">
    <property type="protein sequence ID" value="OGZ30786.1"/>
    <property type="molecule type" value="Genomic_DNA"/>
</dbReference>
<evidence type="ECO:0000256" key="18">
    <source>
        <dbReference type="ARBA" id="ARBA00044632"/>
    </source>
</evidence>
<evidence type="ECO:0000259" key="22">
    <source>
        <dbReference type="SMART" id="SM00278"/>
    </source>
</evidence>
<dbReference type="GO" id="GO:0005829">
    <property type="term" value="C:cytosol"/>
    <property type="evidence" value="ECO:0007669"/>
    <property type="project" value="TreeGrafter"/>
</dbReference>
<dbReference type="GO" id="GO:0003677">
    <property type="term" value="F:DNA binding"/>
    <property type="evidence" value="ECO:0007669"/>
    <property type="project" value="InterPro"/>
</dbReference>
<dbReference type="GO" id="GO:0006281">
    <property type="term" value="P:DNA repair"/>
    <property type="evidence" value="ECO:0007669"/>
    <property type="project" value="UniProtKB-KW"/>
</dbReference>
<dbReference type="InterPro" id="IPR050243">
    <property type="entry name" value="PHP_phosphatase"/>
</dbReference>
<evidence type="ECO:0000256" key="14">
    <source>
        <dbReference type="ARBA" id="ARBA00023053"/>
    </source>
</evidence>
<evidence type="ECO:0000256" key="12">
    <source>
        <dbReference type="ARBA" id="ARBA00022843"/>
    </source>
</evidence>
<dbReference type="EC" id="4.2.99.18" evidence="4"/>
<dbReference type="SMART" id="SM00278">
    <property type="entry name" value="HhH1"/>
    <property type="match status" value="3"/>
</dbReference>
<dbReference type="InterPro" id="IPR029398">
    <property type="entry name" value="PolB_thumb"/>
</dbReference>
<evidence type="ECO:0000256" key="10">
    <source>
        <dbReference type="ARBA" id="ARBA00022705"/>
    </source>
</evidence>
<evidence type="ECO:0000256" key="6">
    <source>
        <dbReference type="ARBA" id="ARBA00022481"/>
    </source>
</evidence>
<comment type="catalytic activity">
    <reaction evidence="21">
        <text>DNA(n) + a 2'-deoxyribonucleoside 5'-triphosphate = DNA(n+1) + diphosphate</text>
        <dbReference type="Rhea" id="RHEA:22508"/>
        <dbReference type="Rhea" id="RHEA-COMP:17339"/>
        <dbReference type="Rhea" id="RHEA-COMP:17340"/>
        <dbReference type="ChEBI" id="CHEBI:33019"/>
        <dbReference type="ChEBI" id="CHEBI:61560"/>
        <dbReference type="ChEBI" id="CHEBI:173112"/>
        <dbReference type="EC" id="2.7.7.7"/>
    </reaction>
</comment>
<dbReference type="InterPro" id="IPR037160">
    <property type="entry name" value="DNA_Pol_thumb_sf"/>
</dbReference>
<dbReference type="InterPro" id="IPR002008">
    <property type="entry name" value="DNA_pol_X_beta-like"/>
</dbReference>
<evidence type="ECO:0000256" key="3">
    <source>
        <dbReference type="ARBA" id="ARBA00012417"/>
    </source>
</evidence>
<keyword evidence="7" id="KW-0237">DNA synthesis</keyword>
<keyword evidence="6" id="KW-0488">Methylation</keyword>
<dbReference type="InterPro" id="IPR022311">
    <property type="entry name" value="PolX-like"/>
</dbReference>
<dbReference type="PANTHER" id="PTHR36928">
    <property type="entry name" value="PHOSPHATASE YCDX-RELATED"/>
    <property type="match status" value="1"/>
</dbReference>
<feature type="domain" description="DNA-directed DNA polymerase X" evidence="24">
    <location>
        <begin position="1"/>
        <end position="314"/>
    </location>
</feature>
<dbReference type="InterPro" id="IPR003141">
    <property type="entry name" value="Pol/His_phosphatase_N"/>
</dbReference>
<dbReference type="Proteomes" id="UP000178428">
    <property type="component" value="Unassembled WGS sequence"/>
</dbReference>
<dbReference type="InterPro" id="IPR016195">
    <property type="entry name" value="Pol/histidinol_Pase-like"/>
</dbReference>
<comment type="cofactor">
    <cofactor evidence="1">
        <name>Mg(2+)</name>
        <dbReference type="ChEBI" id="CHEBI:18420"/>
    </cofactor>
</comment>
<gene>
    <name evidence="25" type="ORF">A3J00_04070</name>
</gene>
<dbReference type="Gene3D" id="1.10.150.110">
    <property type="entry name" value="DNA polymerase beta, N-terminal domain-like"/>
    <property type="match status" value="1"/>
</dbReference>
<keyword evidence="13" id="KW-0239">DNA-directed DNA polymerase</keyword>
<feature type="domain" description="Polymerase/histidinol phosphatase N-terminal" evidence="23">
    <location>
        <begin position="338"/>
        <end position="417"/>
    </location>
</feature>
<keyword evidence="14" id="KW-0915">Sodium</keyword>
<evidence type="ECO:0000256" key="9">
    <source>
        <dbReference type="ARBA" id="ARBA00022695"/>
    </source>
</evidence>
<accession>A0A1G2EY88</accession>
<evidence type="ECO:0000259" key="24">
    <source>
        <dbReference type="SMART" id="SM00483"/>
    </source>
</evidence>
<dbReference type="Pfam" id="PF14791">
    <property type="entry name" value="DNA_pol_B_thumb"/>
    <property type="match status" value="1"/>
</dbReference>
<dbReference type="Pfam" id="PF02811">
    <property type="entry name" value="PHP"/>
    <property type="match status" value="1"/>
</dbReference>
<evidence type="ECO:0000256" key="20">
    <source>
        <dbReference type="ARBA" id="ARBA00045548"/>
    </source>
</evidence>
<dbReference type="Gene3D" id="1.10.150.20">
    <property type="entry name" value="5' to 3' exonuclease, C-terminal subdomain"/>
    <property type="match status" value="1"/>
</dbReference>
<dbReference type="AlphaFoldDB" id="A0A1G2EY88"/>
<evidence type="ECO:0000256" key="8">
    <source>
        <dbReference type="ARBA" id="ARBA00022679"/>
    </source>
</evidence>
<keyword evidence="12" id="KW-0832">Ubl conjugation</keyword>
<protein>
    <recommendedName>
        <fullName evidence="5">DNA polymerase beta</fullName>
        <ecNumber evidence="3">2.7.7.7</ecNumber>
        <ecNumber evidence="4">4.2.99.18</ecNumber>
    </recommendedName>
    <alternativeName>
        <fullName evidence="16">5'-deoxyribose-phosphate lyase</fullName>
    </alternativeName>
    <alternativeName>
        <fullName evidence="17">AP lyase</fullName>
    </alternativeName>
</protein>
<dbReference type="STRING" id="1801725.A3J00_04070"/>
<dbReference type="InterPro" id="IPR047967">
    <property type="entry name" value="PolX_PHP"/>
</dbReference>
<dbReference type="InterPro" id="IPR043519">
    <property type="entry name" value="NT_sf"/>
</dbReference>
<dbReference type="GO" id="GO:0042578">
    <property type="term" value="F:phosphoric ester hydrolase activity"/>
    <property type="evidence" value="ECO:0007669"/>
    <property type="project" value="TreeGrafter"/>
</dbReference>
<dbReference type="GO" id="GO:0140078">
    <property type="term" value="F:class I DNA-(apurinic or apyrimidinic site) endonuclease activity"/>
    <property type="evidence" value="ECO:0007669"/>
    <property type="project" value="UniProtKB-EC"/>
</dbReference>
<keyword evidence="10" id="KW-0235">DNA replication</keyword>
<dbReference type="Pfam" id="PF14716">
    <property type="entry name" value="HHH_8"/>
    <property type="match status" value="1"/>
</dbReference>
<reference evidence="25 26" key="1">
    <citation type="journal article" date="2016" name="Nat. Commun.">
        <title>Thousands of microbial genomes shed light on interconnected biogeochemical processes in an aquifer system.</title>
        <authorList>
            <person name="Anantharaman K."/>
            <person name="Brown C.T."/>
            <person name="Hug L.A."/>
            <person name="Sharon I."/>
            <person name="Castelle C.J."/>
            <person name="Probst A.J."/>
            <person name="Thomas B.C."/>
            <person name="Singh A."/>
            <person name="Wilkins M.J."/>
            <person name="Karaoz U."/>
            <person name="Brodie E.L."/>
            <person name="Williams K.H."/>
            <person name="Hubbard S.S."/>
            <person name="Banfield J.F."/>
        </authorList>
    </citation>
    <scope>NUCLEOTIDE SEQUENCE [LARGE SCALE GENOMIC DNA]</scope>
</reference>
<dbReference type="Pfam" id="PF14520">
    <property type="entry name" value="HHH_5"/>
    <property type="match status" value="1"/>
</dbReference>
<dbReference type="InterPro" id="IPR004013">
    <property type="entry name" value="PHP_dom"/>
</dbReference>
<dbReference type="NCBIfam" id="NF006375">
    <property type="entry name" value="PRK08609.1"/>
    <property type="match status" value="1"/>
</dbReference>
<dbReference type="Gene3D" id="3.20.20.140">
    <property type="entry name" value="Metal-dependent hydrolases"/>
    <property type="match status" value="1"/>
</dbReference>
<keyword evidence="11" id="KW-0227">DNA damage</keyword>
<dbReference type="SUPFAM" id="SSF47802">
    <property type="entry name" value="DNA polymerase beta, N-terminal domain-like"/>
    <property type="match status" value="1"/>
</dbReference>
<dbReference type="PRINTS" id="PR00870">
    <property type="entry name" value="DNAPOLXBETA"/>
</dbReference>
<evidence type="ECO:0000256" key="17">
    <source>
        <dbReference type="ARBA" id="ARBA00035726"/>
    </source>
</evidence>
<dbReference type="CDD" id="cd07436">
    <property type="entry name" value="PHP_PolX"/>
    <property type="match status" value="1"/>
</dbReference>
<evidence type="ECO:0000256" key="21">
    <source>
        <dbReference type="ARBA" id="ARBA00049244"/>
    </source>
</evidence>
<dbReference type="SMART" id="SM00483">
    <property type="entry name" value="POLXc"/>
    <property type="match status" value="1"/>
</dbReference>
<dbReference type="PANTHER" id="PTHR36928:SF1">
    <property type="entry name" value="PHOSPHATASE YCDX-RELATED"/>
    <property type="match status" value="1"/>
</dbReference>
<evidence type="ECO:0000256" key="16">
    <source>
        <dbReference type="ARBA" id="ARBA00035717"/>
    </source>
</evidence>
<keyword evidence="9" id="KW-0548">Nucleotidyltransferase</keyword>
<dbReference type="InterPro" id="IPR027421">
    <property type="entry name" value="DNA_pol_lamdba_lyase_dom_sf"/>
</dbReference>
<feature type="domain" description="Helix-hairpin-helix DNA-binding motif class 1" evidence="22">
    <location>
        <begin position="92"/>
        <end position="111"/>
    </location>
</feature>